<gene>
    <name evidence="1" type="ORF">Hena1_02350</name>
</gene>
<sequence length="86" mass="10804">MHTNKKIKEVGPFGRLFHYVTQFEDCGETYVVYKHYRKRKRYWEYETQHIEIWQRRQSFAKEEQKRYAEHKRVRIKTGTWNGKDGY</sequence>
<proteinExistence type="predicted"/>
<protein>
    <submittedName>
        <fullName evidence="1">Uncharacterized protein</fullName>
    </submittedName>
</protein>
<dbReference type="EMBL" id="MN732867">
    <property type="protein sequence ID" value="QGZ16385.1"/>
    <property type="molecule type" value="Genomic_DNA"/>
</dbReference>
<accession>A0A6B9J623</accession>
<organism evidence="1 2">
    <name type="scientific">Erwinia phage Hena1</name>
    <dbReference type="NCBI Taxonomy" id="2678601"/>
    <lineage>
        <taxon>Viruses</taxon>
        <taxon>Duplodnaviria</taxon>
        <taxon>Heunggongvirae</taxon>
        <taxon>Uroviricota</taxon>
        <taxon>Caudoviricetes</taxon>
        <taxon>Vequintavirinae</taxon>
        <taxon>Henunavirus</taxon>
        <taxon>Henunavirus hena1</taxon>
    </lineage>
</organism>
<evidence type="ECO:0000313" key="1">
    <source>
        <dbReference type="EMBL" id="QGZ16385.1"/>
    </source>
</evidence>
<name>A0A6B9J623_9CAUD</name>
<reference evidence="1 2" key="1">
    <citation type="submission" date="2019-11" db="EMBL/GenBank/DDBJ databases">
        <title>Characterization of a new Erwinia amylovora bacteriophage.</title>
        <authorList>
            <person name="Valentovich L.N."/>
            <person name="Akhremchuk A.E."/>
            <person name="Besarab N.V."/>
            <person name="Lagonenko A.L."/>
        </authorList>
    </citation>
    <scope>NUCLEOTIDE SEQUENCE [LARGE SCALE GENOMIC DNA]</scope>
</reference>
<dbReference type="Proteomes" id="UP000433183">
    <property type="component" value="Segment"/>
</dbReference>
<keyword evidence="2" id="KW-1185">Reference proteome</keyword>
<evidence type="ECO:0000313" key="2">
    <source>
        <dbReference type="Proteomes" id="UP000433183"/>
    </source>
</evidence>